<evidence type="ECO:0000313" key="3">
    <source>
        <dbReference type="Proteomes" id="UP000596742"/>
    </source>
</evidence>
<proteinExistence type="predicted"/>
<reference evidence="2" key="1">
    <citation type="submission" date="2018-11" db="EMBL/GenBank/DDBJ databases">
        <authorList>
            <person name="Alioto T."/>
            <person name="Alioto T."/>
        </authorList>
    </citation>
    <scope>NUCLEOTIDE SEQUENCE</scope>
</reference>
<feature type="compositionally biased region" description="Polar residues" evidence="1">
    <location>
        <begin position="103"/>
        <end position="114"/>
    </location>
</feature>
<evidence type="ECO:0000256" key="1">
    <source>
        <dbReference type="SAM" id="MobiDB-lite"/>
    </source>
</evidence>
<evidence type="ECO:0000313" key="2">
    <source>
        <dbReference type="EMBL" id="VDI42940.1"/>
    </source>
</evidence>
<feature type="region of interest" description="Disordered" evidence="1">
    <location>
        <begin position="1"/>
        <end position="23"/>
    </location>
</feature>
<accession>A0A8B6F567</accession>
<dbReference type="OrthoDB" id="6211717at2759"/>
<dbReference type="Proteomes" id="UP000596742">
    <property type="component" value="Unassembled WGS sequence"/>
</dbReference>
<gene>
    <name evidence="2" type="ORF">MGAL_10B025957</name>
</gene>
<protein>
    <submittedName>
        <fullName evidence="2">Uncharacterized protein</fullName>
    </submittedName>
</protein>
<sequence>MSSSEFTDNDTGTDKEEDTDDNPYTSEVFGYFKAMIDYFTAVNGNIIVCTTNMSLLSFRCRRTMVSLARHPTTTKVANKTGEKTKRLKDSEKDSGTAKKRQKNTTQIANKMGQTTRRRRIRK</sequence>
<comment type="caution">
    <text evidence="2">The sequence shown here is derived from an EMBL/GenBank/DDBJ whole genome shotgun (WGS) entry which is preliminary data.</text>
</comment>
<dbReference type="AlphaFoldDB" id="A0A8B6F567"/>
<keyword evidence="3" id="KW-1185">Reference proteome</keyword>
<feature type="compositionally biased region" description="Basic and acidic residues" evidence="1">
    <location>
        <begin position="80"/>
        <end position="96"/>
    </location>
</feature>
<name>A0A8B6F567_MYTGA</name>
<organism evidence="2 3">
    <name type="scientific">Mytilus galloprovincialis</name>
    <name type="common">Mediterranean mussel</name>
    <dbReference type="NCBI Taxonomy" id="29158"/>
    <lineage>
        <taxon>Eukaryota</taxon>
        <taxon>Metazoa</taxon>
        <taxon>Spiralia</taxon>
        <taxon>Lophotrochozoa</taxon>
        <taxon>Mollusca</taxon>
        <taxon>Bivalvia</taxon>
        <taxon>Autobranchia</taxon>
        <taxon>Pteriomorphia</taxon>
        <taxon>Mytilida</taxon>
        <taxon>Mytiloidea</taxon>
        <taxon>Mytilidae</taxon>
        <taxon>Mytilinae</taxon>
        <taxon>Mytilus</taxon>
    </lineage>
</organism>
<feature type="region of interest" description="Disordered" evidence="1">
    <location>
        <begin position="72"/>
        <end position="122"/>
    </location>
</feature>
<dbReference type="EMBL" id="UYJE01006087">
    <property type="protein sequence ID" value="VDI42940.1"/>
    <property type="molecule type" value="Genomic_DNA"/>
</dbReference>